<reference evidence="1" key="1">
    <citation type="journal article" date="2015" name="Nature">
        <title>Complex archaea that bridge the gap between prokaryotes and eukaryotes.</title>
        <authorList>
            <person name="Spang A."/>
            <person name="Saw J.H."/>
            <person name="Jorgensen S.L."/>
            <person name="Zaremba-Niedzwiedzka K."/>
            <person name="Martijn J."/>
            <person name="Lind A.E."/>
            <person name="van Eijk R."/>
            <person name="Schleper C."/>
            <person name="Guy L."/>
            <person name="Ettema T.J."/>
        </authorList>
    </citation>
    <scope>NUCLEOTIDE SEQUENCE</scope>
</reference>
<name>A0A0F9SXY1_9ZZZZ</name>
<dbReference type="AlphaFoldDB" id="A0A0F9SXY1"/>
<evidence type="ECO:0000313" key="1">
    <source>
        <dbReference type="EMBL" id="KKN41731.1"/>
    </source>
</evidence>
<comment type="caution">
    <text evidence="1">The sequence shown here is derived from an EMBL/GenBank/DDBJ whole genome shotgun (WGS) entry which is preliminary data.</text>
</comment>
<sequence>MDVFNLTKKQVIGLDFDEFAHMVNYAWTKFNVQRADLPWRGDDKGEEGIDYVSIDQSRYFSKVHT</sequence>
<accession>A0A0F9SXY1</accession>
<protein>
    <submittedName>
        <fullName evidence="1">Uncharacterized protein</fullName>
    </submittedName>
</protein>
<gene>
    <name evidence="1" type="ORF">LCGC14_0720490</name>
</gene>
<proteinExistence type="predicted"/>
<dbReference type="EMBL" id="LAZR01001629">
    <property type="protein sequence ID" value="KKN41731.1"/>
    <property type="molecule type" value="Genomic_DNA"/>
</dbReference>
<organism evidence="1">
    <name type="scientific">marine sediment metagenome</name>
    <dbReference type="NCBI Taxonomy" id="412755"/>
    <lineage>
        <taxon>unclassified sequences</taxon>
        <taxon>metagenomes</taxon>
        <taxon>ecological metagenomes</taxon>
    </lineage>
</organism>